<keyword evidence="1" id="KW-0812">Transmembrane</keyword>
<evidence type="ECO:0000313" key="4">
    <source>
        <dbReference type="Proteomes" id="UP000198559"/>
    </source>
</evidence>
<dbReference type="Proteomes" id="UP000198559">
    <property type="component" value="Unassembled WGS sequence"/>
</dbReference>
<protein>
    <submittedName>
        <fullName evidence="3">CBS-domain-containing membrane protein</fullName>
    </submittedName>
</protein>
<dbReference type="PANTHER" id="PTHR33741:SF5">
    <property type="entry name" value="TRANSMEMBRANE PROTEIN DDB_G0269096-RELATED"/>
    <property type="match status" value="1"/>
</dbReference>
<accession>A0A1H6LKF5</accession>
<evidence type="ECO:0000313" key="3">
    <source>
        <dbReference type="EMBL" id="SEH89121.1"/>
    </source>
</evidence>
<sequence>MVNNKELLISAIGVFIAVIATGFFSNVILQSANSPLIIASAGASAILIFGAPHAATSRPLNLIVGHGVSAIVGVSCFYLITNALLATSIAIPLAFVAMHFLKCMHPPGGATAVTAIIGGEAIHQLGYVFVIMPIFFNSLILLVVAIAVGSFRDKNPFEDYL</sequence>
<name>A0A1H6LKF5_9GAMM</name>
<proteinExistence type="predicted"/>
<dbReference type="AlphaFoldDB" id="A0A1H6LKF5"/>
<feature type="transmembrane region" description="Helical" evidence="1">
    <location>
        <begin position="62"/>
        <end position="80"/>
    </location>
</feature>
<gene>
    <name evidence="3" type="ORF">BAZSYMB_SCAFFOLD00097_5</name>
</gene>
<dbReference type="Pfam" id="PF04982">
    <property type="entry name" value="TM_HPP"/>
    <property type="match status" value="1"/>
</dbReference>
<feature type="domain" description="HPP transmembrane region" evidence="2">
    <location>
        <begin position="3"/>
        <end position="152"/>
    </location>
</feature>
<feature type="transmembrane region" description="Helical" evidence="1">
    <location>
        <begin position="35"/>
        <end position="55"/>
    </location>
</feature>
<reference evidence="4" key="1">
    <citation type="submission" date="2016-06" db="EMBL/GenBank/DDBJ databases">
        <authorList>
            <person name="Petersen J."/>
            <person name="Sayavedra L."/>
        </authorList>
    </citation>
    <scope>NUCLEOTIDE SEQUENCE [LARGE SCALE GENOMIC DNA]</scope>
    <source>
        <strain evidence="4">BazSymB</strain>
    </source>
</reference>
<keyword evidence="1" id="KW-1133">Transmembrane helix</keyword>
<dbReference type="EMBL" id="CVUD02000216">
    <property type="protein sequence ID" value="SEH89121.1"/>
    <property type="molecule type" value="Genomic_DNA"/>
</dbReference>
<evidence type="ECO:0000259" key="2">
    <source>
        <dbReference type="Pfam" id="PF04982"/>
    </source>
</evidence>
<dbReference type="InterPro" id="IPR007065">
    <property type="entry name" value="HPP"/>
</dbReference>
<dbReference type="STRING" id="235205.BAZSYMB_SCAFFOLD00097_5"/>
<dbReference type="PANTHER" id="PTHR33741">
    <property type="entry name" value="TRANSMEMBRANE PROTEIN DDB_G0269096-RELATED"/>
    <property type="match status" value="1"/>
</dbReference>
<organism evidence="3 4">
    <name type="scientific">Bathymodiolus azoricus thioautotrophic gill symbiont</name>
    <dbReference type="NCBI Taxonomy" id="235205"/>
    <lineage>
        <taxon>Bacteria</taxon>
        <taxon>Pseudomonadati</taxon>
        <taxon>Pseudomonadota</taxon>
        <taxon>Gammaproteobacteria</taxon>
        <taxon>sulfur-oxidizing symbionts</taxon>
    </lineage>
</organism>
<keyword evidence="1" id="KW-0472">Membrane</keyword>
<feature type="transmembrane region" description="Helical" evidence="1">
    <location>
        <begin position="125"/>
        <end position="151"/>
    </location>
</feature>
<feature type="transmembrane region" description="Helical" evidence="1">
    <location>
        <begin position="7"/>
        <end position="29"/>
    </location>
</feature>
<dbReference type="InterPro" id="IPR058581">
    <property type="entry name" value="TM_HPP"/>
</dbReference>
<evidence type="ECO:0000256" key="1">
    <source>
        <dbReference type="SAM" id="Phobius"/>
    </source>
</evidence>